<reference evidence="8 9" key="1">
    <citation type="submission" date="2015-04" db="EMBL/GenBank/DDBJ databases">
        <authorList>
            <person name="Syromyatnikov M.Y."/>
            <person name="Popov V.N."/>
        </authorList>
    </citation>
    <scope>NUCLEOTIDE SEQUENCE [LARGE SCALE GENOMIC DNA]</scope>
    <source>
        <strain evidence="8 9">CECT 5292</strain>
    </source>
</reference>
<evidence type="ECO:0000313" key="8">
    <source>
        <dbReference type="EMBL" id="CRK75343.1"/>
    </source>
</evidence>
<dbReference type="Pfam" id="PF01029">
    <property type="entry name" value="NusB"/>
    <property type="match status" value="1"/>
</dbReference>
<dbReference type="PRINTS" id="PR02008">
    <property type="entry name" value="RCMTFAMILY"/>
</dbReference>
<evidence type="ECO:0000256" key="5">
    <source>
        <dbReference type="ARBA" id="ARBA00022884"/>
    </source>
</evidence>
<accession>A0A0U1NLG8</accession>
<dbReference type="InterPro" id="IPR029063">
    <property type="entry name" value="SAM-dependent_MTases_sf"/>
</dbReference>
<feature type="active site" description="Nucleophile" evidence="6">
    <location>
        <position position="355"/>
    </location>
</feature>
<keyword evidence="5 6" id="KW-0694">RNA-binding</keyword>
<dbReference type="CDD" id="cd02440">
    <property type="entry name" value="AdoMet_MTases"/>
    <property type="match status" value="1"/>
</dbReference>
<sequence length="422" mass="45351">MADQGLAPRRAALKLLEAVLAQGRLLAEVSNTLDHLKAEDRARAYRLAVQTLRHLDKCDRVLKPHLKKNPPLIVMNILRLGVVEICEDGAAAHGVVNAGVTLTSKLPRVGGLKGMVNAVLRRVAETGPDAWAKLPPARMPNWLRGPLVAAWGRSSVEAMEKVQAATPPLDISLRGRDGDLTPEAVTLPTGSDRLAAFGQVSKLDGFDEGAWWVQDAAAALAVKVLAPKAGERVLDLCAAPGGKTMQLSAAGADVVAVDDNANRLKRVEENLKRVDLKAQLVTSDVFEVSADEHGLFDAVLLDAPCSATGTMRRHPDLPHAKDGSDFGALIDLQARMLAHAMRLVKPGGRLVFCTCSLLPDEGEVHIDEADLTGWSVDRAALSVEGVEPNWISEEGGLRLRPDYWAERGGMDGFYIVCLNKDD</sequence>
<dbReference type="InterPro" id="IPR018314">
    <property type="entry name" value="RsmB/NOL1/NOP2-like_CS"/>
</dbReference>
<dbReference type="Pfam" id="PF01189">
    <property type="entry name" value="Methyltr_RsmB-F"/>
    <property type="match status" value="1"/>
</dbReference>
<dbReference type="PROSITE" id="PS51686">
    <property type="entry name" value="SAM_MT_RSMB_NOP"/>
    <property type="match status" value="1"/>
</dbReference>
<proteinExistence type="inferred from homology"/>
<feature type="domain" description="SAM-dependent MTase RsmB/NOP-type" evidence="7">
    <location>
        <begin position="131"/>
        <end position="421"/>
    </location>
</feature>
<keyword evidence="3 6" id="KW-0808">Transferase</keyword>
<keyword evidence="4 6" id="KW-0949">S-adenosyl-L-methionine</keyword>
<dbReference type="EC" id="2.1.1.176" evidence="8"/>
<dbReference type="STRING" id="282199.GCA_001049735_01386"/>
<dbReference type="InterPro" id="IPR049560">
    <property type="entry name" value="MeTrfase_RsmB-F_NOP2_cat"/>
</dbReference>
<evidence type="ECO:0000259" key="7">
    <source>
        <dbReference type="PROSITE" id="PS51686"/>
    </source>
</evidence>
<feature type="binding site" evidence="6">
    <location>
        <position position="302"/>
    </location>
    <ligand>
        <name>S-adenosyl-L-methionine</name>
        <dbReference type="ChEBI" id="CHEBI:59789"/>
    </ligand>
</feature>
<name>A0A0U1NLG8_9RHOB</name>
<dbReference type="GO" id="GO:0003723">
    <property type="term" value="F:RNA binding"/>
    <property type="evidence" value="ECO:0007669"/>
    <property type="project" value="UniProtKB-UniRule"/>
</dbReference>
<dbReference type="Gene3D" id="3.40.50.150">
    <property type="entry name" value="Vaccinia Virus protein VP39"/>
    <property type="match status" value="1"/>
</dbReference>
<keyword evidence="2 6" id="KW-0489">Methyltransferase</keyword>
<protein>
    <submittedName>
        <fullName evidence="8">Ribosomal RNA small subunit methyltransferase B</fullName>
        <ecNumber evidence="8">2.1.1.176</ecNumber>
    </submittedName>
</protein>
<evidence type="ECO:0000256" key="4">
    <source>
        <dbReference type="ARBA" id="ARBA00022691"/>
    </source>
</evidence>
<evidence type="ECO:0000256" key="3">
    <source>
        <dbReference type="ARBA" id="ARBA00022679"/>
    </source>
</evidence>
<feature type="binding site" evidence="6">
    <location>
        <position position="284"/>
    </location>
    <ligand>
        <name>S-adenosyl-L-methionine</name>
        <dbReference type="ChEBI" id="CHEBI:59789"/>
    </ligand>
</feature>
<organism evidence="8 9">
    <name type="scientific">Nereida ignava</name>
    <dbReference type="NCBI Taxonomy" id="282199"/>
    <lineage>
        <taxon>Bacteria</taxon>
        <taxon>Pseudomonadati</taxon>
        <taxon>Pseudomonadota</taxon>
        <taxon>Alphaproteobacteria</taxon>
        <taxon>Rhodobacterales</taxon>
        <taxon>Roseobacteraceae</taxon>
        <taxon>Nereida</taxon>
    </lineage>
</organism>
<feature type="binding site" evidence="6">
    <location>
        <position position="258"/>
    </location>
    <ligand>
        <name>S-adenosyl-L-methionine</name>
        <dbReference type="ChEBI" id="CHEBI:59789"/>
    </ligand>
</feature>
<keyword evidence="9" id="KW-1185">Reference proteome</keyword>
<dbReference type="InterPro" id="IPR006027">
    <property type="entry name" value="NusB_RsmB_TIM44"/>
</dbReference>
<evidence type="ECO:0000256" key="1">
    <source>
        <dbReference type="ARBA" id="ARBA00007494"/>
    </source>
</evidence>
<dbReference type="InterPro" id="IPR035926">
    <property type="entry name" value="NusB-like_sf"/>
</dbReference>
<dbReference type="PROSITE" id="PS01153">
    <property type="entry name" value="NOL1_NOP2_SUN"/>
    <property type="match status" value="1"/>
</dbReference>
<dbReference type="InterPro" id="IPR001678">
    <property type="entry name" value="MeTrfase_RsmB-F_NOP2_dom"/>
</dbReference>
<evidence type="ECO:0000256" key="2">
    <source>
        <dbReference type="ARBA" id="ARBA00022603"/>
    </source>
</evidence>
<comment type="similarity">
    <text evidence="1 6">Belongs to the class I-like SAM-binding methyltransferase superfamily. RsmB/NOP family.</text>
</comment>
<dbReference type="PANTHER" id="PTHR22807">
    <property type="entry name" value="NOP2 YEAST -RELATED NOL1/NOP2/FMU SUN DOMAIN-CONTAINING"/>
    <property type="match status" value="1"/>
</dbReference>
<dbReference type="GO" id="GO:0001510">
    <property type="term" value="P:RNA methylation"/>
    <property type="evidence" value="ECO:0007669"/>
    <property type="project" value="InterPro"/>
</dbReference>
<dbReference type="Proteomes" id="UP000048949">
    <property type="component" value="Unassembled WGS sequence"/>
</dbReference>
<feature type="binding site" evidence="6">
    <location>
        <begin position="237"/>
        <end position="243"/>
    </location>
    <ligand>
        <name>S-adenosyl-L-methionine</name>
        <dbReference type="ChEBI" id="CHEBI:59789"/>
    </ligand>
</feature>
<dbReference type="InterPro" id="IPR023267">
    <property type="entry name" value="RCMT"/>
</dbReference>
<dbReference type="AlphaFoldDB" id="A0A0U1NLG8"/>
<evidence type="ECO:0000256" key="6">
    <source>
        <dbReference type="PROSITE-ProRule" id="PRU01023"/>
    </source>
</evidence>
<dbReference type="EMBL" id="CVQV01000005">
    <property type="protein sequence ID" value="CRK75343.1"/>
    <property type="molecule type" value="Genomic_DNA"/>
</dbReference>
<evidence type="ECO:0000313" key="9">
    <source>
        <dbReference type="Proteomes" id="UP000048949"/>
    </source>
</evidence>
<dbReference type="RefSeq" id="WP_048598724.1">
    <property type="nucleotide sequence ID" value="NZ_CVPC01000005.1"/>
</dbReference>
<gene>
    <name evidence="8" type="primary">rsmB_2</name>
    <name evidence="8" type="ORF">NIG5292_01387</name>
</gene>
<dbReference type="SUPFAM" id="SSF53335">
    <property type="entry name" value="S-adenosyl-L-methionine-dependent methyltransferases"/>
    <property type="match status" value="1"/>
</dbReference>
<dbReference type="Gene3D" id="1.10.940.10">
    <property type="entry name" value="NusB-like"/>
    <property type="match status" value="1"/>
</dbReference>
<dbReference type="OrthoDB" id="9810297at2"/>
<dbReference type="GO" id="GO:0006355">
    <property type="term" value="P:regulation of DNA-templated transcription"/>
    <property type="evidence" value="ECO:0007669"/>
    <property type="project" value="InterPro"/>
</dbReference>
<dbReference type="PANTHER" id="PTHR22807:SF61">
    <property type="entry name" value="NOL1_NOP2_SUN FAMILY PROTEIN _ ANTITERMINATION NUSB DOMAIN-CONTAINING PROTEIN"/>
    <property type="match status" value="1"/>
</dbReference>
<dbReference type="GO" id="GO:0008173">
    <property type="term" value="F:RNA methyltransferase activity"/>
    <property type="evidence" value="ECO:0007669"/>
    <property type="project" value="InterPro"/>
</dbReference>
<dbReference type="SUPFAM" id="SSF48013">
    <property type="entry name" value="NusB-like"/>
    <property type="match status" value="1"/>
</dbReference>